<feature type="signal peptide" evidence="1">
    <location>
        <begin position="1"/>
        <end position="23"/>
    </location>
</feature>
<accession>A0A1M5VKF8</accession>
<dbReference type="Pfam" id="PF12771">
    <property type="entry name" value="SusD-like_2"/>
    <property type="match status" value="1"/>
</dbReference>
<dbReference type="Gene3D" id="1.25.40.390">
    <property type="match status" value="1"/>
</dbReference>
<organism evidence="2 3">
    <name type="scientific">Chryseolinea serpens</name>
    <dbReference type="NCBI Taxonomy" id="947013"/>
    <lineage>
        <taxon>Bacteria</taxon>
        <taxon>Pseudomonadati</taxon>
        <taxon>Bacteroidota</taxon>
        <taxon>Cytophagia</taxon>
        <taxon>Cytophagales</taxon>
        <taxon>Fulvivirgaceae</taxon>
        <taxon>Chryseolinea</taxon>
    </lineage>
</organism>
<dbReference type="InterPro" id="IPR041662">
    <property type="entry name" value="SusD-like_2"/>
</dbReference>
<dbReference type="RefSeq" id="WP_073140271.1">
    <property type="nucleotide sequence ID" value="NZ_FQWQ01000004.1"/>
</dbReference>
<dbReference type="EMBL" id="FQWQ01000004">
    <property type="protein sequence ID" value="SHH75403.1"/>
    <property type="molecule type" value="Genomic_DNA"/>
</dbReference>
<evidence type="ECO:0000313" key="2">
    <source>
        <dbReference type="EMBL" id="SHH75403.1"/>
    </source>
</evidence>
<reference evidence="2 3" key="1">
    <citation type="submission" date="2016-11" db="EMBL/GenBank/DDBJ databases">
        <authorList>
            <person name="Jaros S."/>
            <person name="Januszkiewicz K."/>
            <person name="Wedrychowicz H."/>
        </authorList>
    </citation>
    <scope>NUCLEOTIDE SEQUENCE [LARGE SCALE GENOMIC DNA]</scope>
    <source>
        <strain evidence="2 3">DSM 24574</strain>
    </source>
</reference>
<feature type="chain" id="PRO_5012974413" evidence="1">
    <location>
        <begin position="24"/>
        <end position="509"/>
    </location>
</feature>
<dbReference type="OrthoDB" id="622163at2"/>
<gene>
    <name evidence="2" type="ORF">SAMN04488109_5156</name>
</gene>
<dbReference type="PROSITE" id="PS51257">
    <property type="entry name" value="PROKAR_LIPOPROTEIN"/>
    <property type="match status" value="1"/>
</dbReference>
<protein>
    <submittedName>
        <fullName evidence="2">Starch-binding associating with outer membrane</fullName>
    </submittedName>
</protein>
<keyword evidence="3" id="KW-1185">Reference proteome</keyword>
<sequence length="509" mass="56460">MKKYNHPLSFGSLLLAACLVCSSCDKGFEEMNTNPDASPTVTPGYMFTKAQYDGASDLLVLLMGTMQYTTSYNDVAGFGSKYVTSQNTQAYGLFTTAYPKEINEIGEVIRAVQDDPAKVNLLSAARVWRVYCFSRLTDMYGDIPYSEAGLGYVSSIYKPKYDAQESIYADMLKELDEAGSSFDASKPNFGNADLLYTGDVTKWKKFTYSLMLRLAMRMTKVSATNAEQWAKKAIAAGVIRDDADVADINYLNTGQVINQNPLSYNLLNSDYIRADGVSNTEGGKYQESFINFLKTNNDPRLPVLSIVYVNKTADTTVAIQKGMPATFSAKPADFVTYSEPNPKTILKLDAPLAILTNVETSFLLAEAALKGWYATETASDLYSNGIRAAMRQWALFGAGGVIPDAKIEKYVSDHALNTGGTEDEQMEQIYTQFWVGVFPNAVEVFSTYRRTGYPALIPNNYAGNATGGQIFRRMIYPNTEQNLNAQNYNDALSRQGKDDFMTRMWWDAQ</sequence>
<proteinExistence type="predicted"/>
<evidence type="ECO:0000313" key="3">
    <source>
        <dbReference type="Proteomes" id="UP000184212"/>
    </source>
</evidence>
<dbReference type="InterPro" id="IPR011990">
    <property type="entry name" value="TPR-like_helical_dom_sf"/>
</dbReference>
<keyword evidence="1" id="KW-0732">Signal</keyword>
<dbReference type="SUPFAM" id="SSF48452">
    <property type="entry name" value="TPR-like"/>
    <property type="match status" value="1"/>
</dbReference>
<dbReference type="Proteomes" id="UP000184212">
    <property type="component" value="Unassembled WGS sequence"/>
</dbReference>
<dbReference type="STRING" id="947013.SAMN04488109_5156"/>
<name>A0A1M5VKF8_9BACT</name>
<dbReference type="AlphaFoldDB" id="A0A1M5VKF8"/>
<evidence type="ECO:0000256" key="1">
    <source>
        <dbReference type="SAM" id="SignalP"/>
    </source>
</evidence>